<feature type="region of interest" description="Disordered" evidence="1">
    <location>
        <begin position="94"/>
        <end position="113"/>
    </location>
</feature>
<reference evidence="2 3" key="1">
    <citation type="submission" date="2020-10" db="EMBL/GenBank/DDBJ databases">
        <title>Plant Genome Project.</title>
        <authorList>
            <person name="Zhang R.-G."/>
        </authorList>
    </citation>
    <scope>NUCLEOTIDE SEQUENCE [LARGE SCALE GENOMIC DNA]</scope>
    <source>
        <strain evidence="2">FAFU-HL-1</strain>
        <tissue evidence="2">Leaf</tissue>
    </source>
</reference>
<feature type="region of interest" description="Disordered" evidence="1">
    <location>
        <begin position="1"/>
        <end position="85"/>
    </location>
</feature>
<dbReference type="Proteomes" id="UP000657918">
    <property type="component" value="Unassembled WGS sequence"/>
</dbReference>
<accession>A0A835N262</accession>
<feature type="compositionally biased region" description="Polar residues" evidence="1">
    <location>
        <begin position="62"/>
        <end position="73"/>
    </location>
</feature>
<organism evidence="2 3">
    <name type="scientific">Salix dunnii</name>
    <dbReference type="NCBI Taxonomy" id="1413687"/>
    <lineage>
        <taxon>Eukaryota</taxon>
        <taxon>Viridiplantae</taxon>
        <taxon>Streptophyta</taxon>
        <taxon>Embryophyta</taxon>
        <taxon>Tracheophyta</taxon>
        <taxon>Spermatophyta</taxon>
        <taxon>Magnoliopsida</taxon>
        <taxon>eudicotyledons</taxon>
        <taxon>Gunneridae</taxon>
        <taxon>Pentapetalae</taxon>
        <taxon>rosids</taxon>
        <taxon>fabids</taxon>
        <taxon>Malpighiales</taxon>
        <taxon>Salicaceae</taxon>
        <taxon>Saliceae</taxon>
        <taxon>Salix</taxon>
    </lineage>
</organism>
<protein>
    <submittedName>
        <fullName evidence="2">Uncharacterized protein</fullName>
    </submittedName>
</protein>
<dbReference type="AlphaFoldDB" id="A0A835N262"/>
<proteinExistence type="predicted"/>
<evidence type="ECO:0000256" key="1">
    <source>
        <dbReference type="SAM" id="MobiDB-lite"/>
    </source>
</evidence>
<gene>
    <name evidence="2" type="ORF">SADUNF_Sadunf05G0102100</name>
</gene>
<name>A0A835N262_9ROSI</name>
<evidence type="ECO:0000313" key="3">
    <source>
        <dbReference type="Proteomes" id="UP000657918"/>
    </source>
</evidence>
<sequence>MEPKPELEATYAHIKSESNRQGTMSEADITNEAAALAVARMGSQRHKRDSNRASFASSQSSHETTLETPSIQLTPRLWPPQSENEPICTIINAREKEKEKDVETYHPVTFGNE</sequence>
<evidence type="ECO:0000313" key="2">
    <source>
        <dbReference type="EMBL" id="KAF9682371.1"/>
    </source>
</evidence>
<feature type="compositionally biased region" description="Basic and acidic residues" evidence="1">
    <location>
        <begin position="94"/>
        <end position="104"/>
    </location>
</feature>
<keyword evidence="3" id="KW-1185">Reference proteome</keyword>
<comment type="caution">
    <text evidence="2">The sequence shown here is derived from an EMBL/GenBank/DDBJ whole genome shotgun (WGS) entry which is preliminary data.</text>
</comment>
<feature type="compositionally biased region" description="Low complexity" evidence="1">
    <location>
        <begin position="52"/>
        <end position="61"/>
    </location>
</feature>
<dbReference type="EMBL" id="JADGMS010000005">
    <property type="protein sequence ID" value="KAF9682371.1"/>
    <property type="molecule type" value="Genomic_DNA"/>
</dbReference>